<feature type="domain" description="T-SNARE coiled-coil homology" evidence="10">
    <location>
        <begin position="239"/>
        <end position="301"/>
    </location>
</feature>
<dbReference type="GO" id="GO:0031201">
    <property type="term" value="C:SNARE complex"/>
    <property type="evidence" value="ECO:0007669"/>
    <property type="project" value="TreeGrafter"/>
</dbReference>
<gene>
    <name evidence="11" type="ORF">HAKA00212_LOCUS21550</name>
</gene>
<keyword evidence="3" id="KW-0813">Transport</keyword>
<evidence type="ECO:0000259" key="10">
    <source>
        <dbReference type="PROSITE" id="PS50192"/>
    </source>
</evidence>
<protein>
    <recommendedName>
        <fullName evidence="10">t-SNARE coiled-coil homology domain-containing protein</fullName>
    </recommendedName>
</protein>
<evidence type="ECO:0000256" key="4">
    <source>
        <dbReference type="ARBA" id="ARBA00022692"/>
    </source>
</evidence>
<dbReference type="PANTHER" id="PTHR15959">
    <property type="entry name" value="SYNTAXIN-18"/>
    <property type="match status" value="1"/>
</dbReference>
<dbReference type="PROSITE" id="PS50192">
    <property type="entry name" value="T_SNARE"/>
    <property type="match status" value="1"/>
</dbReference>
<feature type="transmembrane region" description="Helical" evidence="9">
    <location>
        <begin position="311"/>
        <end position="330"/>
    </location>
</feature>
<dbReference type="SUPFAM" id="SSF47661">
    <property type="entry name" value="t-snare proteins"/>
    <property type="match status" value="1"/>
</dbReference>
<evidence type="ECO:0000256" key="5">
    <source>
        <dbReference type="ARBA" id="ARBA00022927"/>
    </source>
</evidence>
<keyword evidence="5" id="KW-0653">Protein transport</keyword>
<evidence type="ECO:0000313" key="11">
    <source>
        <dbReference type="EMBL" id="CAE0642693.1"/>
    </source>
</evidence>
<dbReference type="PANTHER" id="PTHR15959:SF0">
    <property type="entry name" value="SYNTAXIN-18"/>
    <property type="match status" value="1"/>
</dbReference>
<dbReference type="InterPro" id="IPR000727">
    <property type="entry name" value="T_SNARE_dom"/>
</dbReference>
<dbReference type="InterPro" id="IPR010989">
    <property type="entry name" value="SNARE"/>
</dbReference>
<dbReference type="GO" id="GO:0015031">
    <property type="term" value="P:protein transport"/>
    <property type="evidence" value="ECO:0007669"/>
    <property type="project" value="UniProtKB-KW"/>
</dbReference>
<dbReference type="Gene3D" id="1.20.5.110">
    <property type="match status" value="1"/>
</dbReference>
<reference evidence="11" key="1">
    <citation type="submission" date="2021-01" db="EMBL/GenBank/DDBJ databases">
        <authorList>
            <person name="Corre E."/>
            <person name="Pelletier E."/>
            <person name="Niang G."/>
            <person name="Scheremetjew M."/>
            <person name="Finn R."/>
            <person name="Kale V."/>
            <person name="Holt S."/>
            <person name="Cochrane G."/>
            <person name="Meng A."/>
            <person name="Brown T."/>
            <person name="Cohen L."/>
        </authorList>
    </citation>
    <scope>NUCLEOTIDE SEQUENCE</scope>
    <source>
        <strain evidence="11">CCMP3107</strain>
    </source>
</reference>
<evidence type="ECO:0000256" key="2">
    <source>
        <dbReference type="ARBA" id="ARBA00009063"/>
    </source>
</evidence>
<name>A0A7S3Y6Y2_HETAK</name>
<comment type="subcellular location">
    <subcellularLocation>
        <location evidence="1">Membrane</location>
        <topology evidence="1">Single-pass type IV membrane protein</topology>
    </subcellularLocation>
</comment>
<organism evidence="11">
    <name type="scientific">Heterosigma akashiwo</name>
    <name type="common">Chromophytic alga</name>
    <name type="synonym">Heterosigma carterae</name>
    <dbReference type="NCBI Taxonomy" id="2829"/>
    <lineage>
        <taxon>Eukaryota</taxon>
        <taxon>Sar</taxon>
        <taxon>Stramenopiles</taxon>
        <taxon>Ochrophyta</taxon>
        <taxon>Raphidophyceae</taxon>
        <taxon>Chattonellales</taxon>
        <taxon>Chattonellaceae</taxon>
        <taxon>Heterosigma</taxon>
    </lineage>
</organism>
<dbReference type="AlphaFoldDB" id="A0A7S3Y6Y2"/>
<keyword evidence="6 9" id="KW-1133">Transmembrane helix</keyword>
<evidence type="ECO:0000256" key="8">
    <source>
        <dbReference type="ARBA" id="ARBA00023136"/>
    </source>
</evidence>
<comment type="similarity">
    <text evidence="2">Belongs to the syntaxin family.</text>
</comment>
<sequence length="331" mass="37651">MDGKMLLASFTDRTGEWREVVFEISGEVLDDEEQDHPSTGLSVSVFSQRSLDVLQSIKAMHSLLTQNFEDYVNCNEHLLSLSSTMTDLERDSLEQEATFFMTSCARSIEDLKRLMADAPESDSEEIIAGSLFAHQHLVSMHLFERLQNTAKLLSLMQSHRHKQAVAARQRFTEPSTVASEGFGAKDHRDSSLFAKKVASEPFQITQEELEEEQDSDAIFNADVYQELQQVLQEENHNLLADLQNELDSVKQIESKMAEISTLMSLFSTKVMEQQTEIEQLGTLAQKASTNIEQGNKYIDKASEIQGGFRKIYVTFIMTLSFILLFLHWYMP</sequence>
<evidence type="ECO:0000256" key="9">
    <source>
        <dbReference type="SAM" id="Phobius"/>
    </source>
</evidence>
<dbReference type="GO" id="GO:0006890">
    <property type="term" value="P:retrograde vesicle-mediated transport, Golgi to endoplasmic reticulum"/>
    <property type="evidence" value="ECO:0007669"/>
    <property type="project" value="TreeGrafter"/>
</dbReference>
<dbReference type="GO" id="GO:0005783">
    <property type="term" value="C:endoplasmic reticulum"/>
    <property type="evidence" value="ECO:0007669"/>
    <property type="project" value="TreeGrafter"/>
</dbReference>
<accession>A0A7S3Y6Y2</accession>
<evidence type="ECO:0000256" key="6">
    <source>
        <dbReference type="ARBA" id="ARBA00022989"/>
    </source>
</evidence>
<evidence type="ECO:0000256" key="1">
    <source>
        <dbReference type="ARBA" id="ARBA00004211"/>
    </source>
</evidence>
<evidence type="ECO:0000256" key="3">
    <source>
        <dbReference type="ARBA" id="ARBA00022448"/>
    </source>
</evidence>
<evidence type="ECO:0000256" key="7">
    <source>
        <dbReference type="ARBA" id="ARBA00023054"/>
    </source>
</evidence>
<keyword evidence="8 9" id="KW-0472">Membrane</keyword>
<keyword evidence="4 9" id="KW-0812">Transmembrane</keyword>
<keyword evidence="7" id="KW-0175">Coiled coil</keyword>
<dbReference type="EMBL" id="HBIU01048334">
    <property type="protein sequence ID" value="CAE0642693.1"/>
    <property type="molecule type" value="Transcribed_RNA"/>
</dbReference>
<proteinExistence type="inferred from homology"/>